<keyword evidence="3" id="KW-1185">Reference proteome</keyword>
<dbReference type="AlphaFoldDB" id="A0AAD5N323"/>
<protein>
    <submittedName>
        <fullName evidence="2">Uncharacterized protein</fullName>
    </submittedName>
</protein>
<feature type="transmembrane region" description="Helical" evidence="1">
    <location>
        <begin position="22"/>
        <end position="48"/>
    </location>
</feature>
<evidence type="ECO:0000256" key="1">
    <source>
        <dbReference type="SAM" id="Phobius"/>
    </source>
</evidence>
<organism evidence="2 3">
    <name type="scientific">Parelaphostrongylus tenuis</name>
    <name type="common">Meningeal worm</name>
    <dbReference type="NCBI Taxonomy" id="148309"/>
    <lineage>
        <taxon>Eukaryota</taxon>
        <taxon>Metazoa</taxon>
        <taxon>Ecdysozoa</taxon>
        <taxon>Nematoda</taxon>
        <taxon>Chromadorea</taxon>
        <taxon>Rhabditida</taxon>
        <taxon>Rhabditina</taxon>
        <taxon>Rhabditomorpha</taxon>
        <taxon>Strongyloidea</taxon>
        <taxon>Metastrongylidae</taxon>
        <taxon>Parelaphostrongylus</taxon>
    </lineage>
</organism>
<accession>A0AAD5N323</accession>
<keyword evidence="1" id="KW-0812">Transmembrane</keyword>
<name>A0AAD5N323_PARTN</name>
<evidence type="ECO:0000313" key="2">
    <source>
        <dbReference type="EMBL" id="KAJ1361101.1"/>
    </source>
</evidence>
<reference evidence="2" key="1">
    <citation type="submission" date="2021-06" db="EMBL/GenBank/DDBJ databases">
        <title>Parelaphostrongylus tenuis whole genome reference sequence.</title>
        <authorList>
            <person name="Garwood T.J."/>
            <person name="Larsen P.A."/>
            <person name="Fountain-Jones N.M."/>
            <person name="Garbe J.R."/>
            <person name="Macchietto M.G."/>
            <person name="Kania S.A."/>
            <person name="Gerhold R.W."/>
            <person name="Richards J.E."/>
            <person name="Wolf T.M."/>
        </authorList>
    </citation>
    <scope>NUCLEOTIDE SEQUENCE</scope>
    <source>
        <strain evidence="2">MNPRO001-30</strain>
        <tissue evidence="2">Meninges</tissue>
    </source>
</reference>
<comment type="caution">
    <text evidence="2">The sequence shown here is derived from an EMBL/GenBank/DDBJ whole genome shotgun (WGS) entry which is preliminary data.</text>
</comment>
<proteinExistence type="predicted"/>
<gene>
    <name evidence="2" type="ORF">KIN20_020279</name>
</gene>
<keyword evidence="1" id="KW-1133">Transmembrane helix</keyword>
<sequence>MECILDCRCMRRKLDSVQFIKLIYRLLAVCALACLAASTHFVIAIVSLDMAEACNKVKIKTIISRQSVGKSHTRNCKISMISVRAIPCLLKCPERLSDRRN</sequence>
<keyword evidence="1" id="KW-0472">Membrane</keyword>
<dbReference type="Proteomes" id="UP001196413">
    <property type="component" value="Unassembled WGS sequence"/>
</dbReference>
<evidence type="ECO:0000313" key="3">
    <source>
        <dbReference type="Proteomes" id="UP001196413"/>
    </source>
</evidence>
<dbReference type="EMBL" id="JAHQIW010004114">
    <property type="protein sequence ID" value="KAJ1361101.1"/>
    <property type="molecule type" value="Genomic_DNA"/>
</dbReference>